<feature type="compositionally biased region" description="Basic and acidic residues" evidence="1">
    <location>
        <begin position="70"/>
        <end position="82"/>
    </location>
</feature>
<reference evidence="2 3" key="1">
    <citation type="submission" date="2017-11" db="EMBL/GenBank/DDBJ databases">
        <title>Draft genome of actinobacteria isolated from guarana (Paullinia cupana (Mart.) Ducke.</title>
        <authorList>
            <person name="Siqueira K.A."/>
            <person name="Liotti R.G."/>
            <person name="Mendes T.A.O."/>
            <person name="Soares M.A."/>
        </authorList>
    </citation>
    <scope>NUCLEOTIDE SEQUENCE [LARGE SCALE GENOMIC DNA]</scope>
    <source>
        <strain evidence="2 3">193</strain>
    </source>
</reference>
<dbReference type="Gene3D" id="3.30.70.240">
    <property type="match status" value="1"/>
</dbReference>
<gene>
    <name evidence="2" type="primary">cas2e</name>
    <name evidence="2" type="ORF">CTZ28_39665</name>
</gene>
<dbReference type="InterPro" id="IPR010152">
    <property type="entry name" value="CRISPR-assoc_prot_Cas2_sub"/>
</dbReference>
<dbReference type="Pfam" id="PF09707">
    <property type="entry name" value="Cas_Cas2CT1978"/>
    <property type="match status" value="1"/>
</dbReference>
<evidence type="ECO:0000313" key="3">
    <source>
        <dbReference type="Proteomes" id="UP000270471"/>
    </source>
</evidence>
<organism evidence="2 3">
    <name type="scientific">Streptomyces shenzhenensis</name>
    <dbReference type="NCBI Taxonomy" id="943815"/>
    <lineage>
        <taxon>Bacteria</taxon>
        <taxon>Bacillati</taxon>
        <taxon>Actinomycetota</taxon>
        <taxon>Actinomycetes</taxon>
        <taxon>Kitasatosporales</taxon>
        <taxon>Streptomycetaceae</taxon>
        <taxon>Streptomyces</taxon>
    </lineage>
</organism>
<protein>
    <submittedName>
        <fullName evidence="2">Type I-E CRISPR-associated endoribonuclease Cas2</fullName>
    </submittedName>
</protein>
<dbReference type="AlphaFoldDB" id="A0A3M0IF95"/>
<name>A0A3M0IF95_9ACTN</name>
<evidence type="ECO:0000313" key="2">
    <source>
        <dbReference type="EMBL" id="RMB80516.1"/>
    </source>
</evidence>
<dbReference type="Proteomes" id="UP000270471">
    <property type="component" value="Unassembled WGS sequence"/>
</dbReference>
<feature type="region of interest" description="Disordered" evidence="1">
    <location>
        <begin position="70"/>
        <end position="127"/>
    </location>
</feature>
<keyword evidence="3" id="KW-1185">Reference proteome</keyword>
<dbReference type="CDD" id="cd09755">
    <property type="entry name" value="Cas2_I-E"/>
    <property type="match status" value="1"/>
</dbReference>
<comment type="caution">
    <text evidence="2">The sequence shown here is derived from an EMBL/GenBank/DDBJ whole genome shotgun (WGS) entry which is preliminary data.</text>
</comment>
<proteinExistence type="predicted"/>
<dbReference type="OrthoDB" id="8527479at2"/>
<accession>A0A3M0IF95</accession>
<evidence type="ECO:0000256" key="1">
    <source>
        <dbReference type="SAM" id="MobiDB-lite"/>
    </source>
</evidence>
<dbReference type="RefSeq" id="WP_121894665.1">
    <property type="nucleotide sequence ID" value="NZ_PENI01000041.1"/>
</dbReference>
<dbReference type="NCBIfam" id="TIGR01873">
    <property type="entry name" value="cas_CT1978"/>
    <property type="match status" value="1"/>
</dbReference>
<sequence>MTVIVLTNCPVGLRGFLTRWMLEISVGVFIGNPSARLRDILWDEVRHYAGQGRALLAHTTNNEQGLTFRTHDHTWHPTDHEGATLIHRPTSSPPRSPAVASTAPPDNPQQPPTGWSKASKRRRFGKG</sequence>
<feature type="compositionally biased region" description="Basic residues" evidence="1">
    <location>
        <begin position="118"/>
        <end position="127"/>
    </location>
</feature>
<dbReference type="EMBL" id="PENI01000041">
    <property type="protein sequence ID" value="RMB80516.1"/>
    <property type="molecule type" value="Genomic_DNA"/>
</dbReference>